<dbReference type="AlphaFoldDB" id="A0A1F6ET48"/>
<sequence length="72" mass="8419">MLFSYARRIALATLLMLVAWFVTAHPEYLPHVWQMAFFWLMIVITAWGFAALAWLSLLGMAKDDIKCAWRSR</sequence>
<evidence type="ECO:0000313" key="3">
    <source>
        <dbReference type="Proteomes" id="UP000177215"/>
    </source>
</evidence>
<dbReference type="EMBL" id="MFMC01000040">
    <property type="protein sequence ID" value="OGG76780.1"/>
    <property type="molecule type" value="Genomic_DNA"/>
</dbReference>
<evidence type="ECO:0000313" key="2">
    <source>
        <dbReference type="EMBL" id="OGG76780.1"/>
    </source>
</evidence>
<feature type="transmembrane region" description="Helical" evidence="1">
    <location>
        <begin position="36"/>
        <end position="61"/>
    </location>
</feature>
<accession>A0A1F6ET48</accession>
<gene>
    <name evidence="2" type="ORF">A3B35_03475</name>
</gene>
<name>A0A1F6ET48_9BACT</name>
<protein>
    <submittedName>
        <fullName evidence="2">Uncharacterized protein</fullName>
    </submittedName>
</protein>
<keyword evidence="1" id="KW-0472">Membrane</keyword>
<reference evidence="2 3" key="1">
    <citation type="journal article" date="2016" name="Nat. Commun.">
        <title>Thousands of microbial genomes shed light on interconnected biogeochemical processes in an aquifer system.</title>
        <authorList>
            <person name="Anantharaman K."/>
            <person name="Brown C.T."/>
            <person name="Hug L.A."/>
            <person name="Sharon I."/>
            <person name="Castelle C.J."/>
            <person name="Probst A.J."/>
            <person name="Thomas B.C."/>
            <person name="Singh A."/>
            <person name="Wilkins M.J."/>
            <person name="Karaoz U."/>
            <person name="Brodie E.L."/>
            <person name="Williams K.H."/>
            <person name="Hubbard S.S."/>
            <person name="Banfield J.F."/>
        </authorList>
    </citation>
    <scope>NUCLEOTIDE SEQUENCE [LARGE SCALE GENOMIC DNA]</scope>
</reference>
<evidence type="ECO:0000256" key="1">
    <source>
        <dbReference type="SAM" id="Phobius"/>
    </source>
</evidence>
<keyword evidence="1" id="KW-0812">Transmembrane</keyword>
<dbReference type="Proteomes" id="UP000177215">
    <property type="component" value="Unassembled WGS sequence"/>
</dbReference>
<organism evidence="2 3">
    <name type="scientific">Candidatus Kaiserbacteria bacterium RIFCSPLOWO2_01_FULL_54_24</name>
    <dbReference type="NCBI Taxonomy" id="1798515"/>
    <lineage>
        <taxon>Bacteria</taxon>
        <taxon>Candidatus Kaiseribacteriota</taxon>
    </lineage>
</organism>
<proteinExistence type="predicted"/>
<comment type="caution">
    <text evidence="2">The sequence shown here is derived from an EMBL/GenBank/DDBJ whole genome shotgun (WGS) entry which is preliminary data.</text>
</comment>
<keyword evidence="1" id="KW-1133">Transmembrane helix</keyword>